<sequence>MCKFPLRPKNEYTISQNCHAMHLEARLYCYPEWLKRRKMFHLTSGLVFHGNENIIQTRRRASGEKQLSIITKKKEDIIHFGWHEKWLLVIFLKMNGMKLELQCIDASVFI</sequence>
<organism evidence="1">
    <name type="scientific">Culex pipiens</name>
    <name type="common">House mosquito</name>
    <dbReference type="NCBI Taxonomy" id="7175"/>
    <lineage>
        <taxon>Eukaryota</taxon>
        <taxon>Metazoa</taxon>
        <taxon>Ecdysozoa</taxon>
        <taxon>Arthropoda</taxon>
        <taxon>Hexapoda</taxon>
        <taxon>Insecta</taxon>
        <taxon>Pterygota</taxon>
        <taxon>Neoptera</taxon>
        <taxon>Endopterygota</taxon>
        <taxon>Diptera</taxon>
        <taxon>Nematocera</taxon>
        <taxon>Culicoidea</taxon>
        <taxon>Culicidae</taxon>
        <taxon>Culicinae</taxon>
        <taxon>Culicini</taxon>
        <taxon>Culex</taxon>
        <taxon>Culex</taxon>
    </lineage>
</organism>
<evidence type="ECO:0000313" key="1">
    <source>
        <dbReference type="EMBL" id="CAG6546236.1"/>
    </source>
</evidence>
<dbReference type="AlphaFoldDB" id="A0A8D8I5Q9"/>
<proteinExistence type="predicted"/>
<reference evidence="1" key="1">
    <citation type="submission" date="2021-05" db="EMBL/GenBank/DDBJ databases">
        <authorList>
            <person name="Alioto T."/>
            <person name="Alioto T."/>
            <person name="Gomez Garrido J."/>
        </authorList>
    </citation>
    <scope>NUCLEOTIDE SEQUENCE</scope>
</reference>
<accession>A0A8D8I5Q9</accession>
<dbReference type="EMBL" id="HBUE01234152">
    <property type="protein sequence ID" value="CAG6546236.1"/>
    <property type="molecule type" value="Transcribed_RNA"/>
</dbReference>
<dbReference type="EMBL" id="HBUE01341035">
    <property type="protein sequence ID" value="CAG6598411.1"/>
    <property type="molecule type" value="Transcribed_RNA"/>
</dbReference>
<protein>
    <submittedName>
        <fullName evidence="1">(northern house mosquito) hypothetical protein</fullName>
    </submittedName>
</protein>
<name>A0A8D8I5Q9_CULPI</name>